<accession>A0A8B8BQN5</accession>
<dbReference type="GeneID" id="111112128"/>
<evidence type="ECO:0000313" key="2">
    <source>
        <dbReference type="Proteomes" id="UP000694844"/>
    </source>
</evidence>
<feature type="region of interest" description="Disordered" evidence="1">
    <location>
        <begin position="17"/>
        <end position="70"/>
    </location>
</feature>
<dbReference type="RefSeq" id="XP_022305179.1">
    <property type="nucleotide sequence ID" value="XM_022449471.1"/>
</dbReference>
<evidence type="ECO:0000256" key="1">
    <source>
        <dbReference type="SAM" id="MobiDB-lite"/>
    </source>
</evidence>
<proteinExistence type="predicted"/>
<name>A0A8B8BQN5_CRAVI</name>
<sequence>MLKKLLRGDSNRVIAVDQSKKSDTQPLKLLPPPNAVKPDAMAPAVKPKYRTPTSTFTSSSCTVSSSTQTTDTKQSDFLKTFRQKNPRKFDALEKKCRTPSYKEETPVLDAELQALMMLIECMQKDLKQTEVLINFISDFIKKHCKLRVVFETV</sequence>
<organism evidence="2 3">
    <name type="scientific">Crassostrea virginica</name>
    <name type="common">Eastern oyster</name>
    <dbReference type="NCBI Taxonomy" id="6565"/>
    <lineage>
        <taxon>Eukaryota</taxon>
        <taxon>Metazoa</taxon>
        <taxon>Spiralia</taxon>
        <taxon>Lophotrochozoa</taxon>
        <taxon>Mollusca</taxon>
        <taxon>Bivalvia</taxon>
        <taxon>Autobranchia</taxon>
        <taxon>Pteriomorphia</taxon>
        <taxon>Ostreida</taxon>
        <taxon>Ostreoidea</taxon>
        <taxon>Ostreidae</taxon>
        <taxon>Crassostrea</taxon>
    </lineage>
</organism>
<protein>
    <submittedName>
        <fullName evidence="3">Uncharacterized protein LOC111112128</fullName>
    </submittedName>
</protein>
<reference evidence="3" key="1">
    <citation type="submission" date="2025-08" db="UniProtKB">
        <authorList>
            <consortium name="RefSeq"/>
        </authorList>
    </citation>
    <scope>IDENTIFICATION</scope>
    <source>
        <tissue evidence="3">Whole sample</tissue>
    </source>
</reference>
<dbReference type="OrthoDB" id="6206669at2759"/>
<evidence type="ECO:0000313" key="3">
    <source>
        <dbReference type="RefSeq" id="XP_022305179.1"/>
    </source>
</evidence>
<dbReference type="KEGG" id="cvn:111112128"/>
<feature type="compositionally biased region" description="Low complexity" evidence="1">
    <location>
        <begin position="51"/>
        <end position="70"/>
    </location>
</feature>
<keyword evidence="2" id="KW-1185">Reference proteome</keyword>
<gene>
    <name evidence="3" type="primary">LOC111112128</name>
</gene>
<dbReference type="Proteomes" id="UP000694844">
    <property type="component" value="Chromosome 9"/>
</dbReference>
<dbReference type="AlphaFoldDB" id="A0A8B8BQN5"/>